<feature type="domain" description="RRM" evidence="5">
    <location>
        <begin position="109"/>
        <end position="195"/>
    </location>
</feature>
<feature type="compositionally biased region" description="Basic and acidic residues" evidence="3">
    <location>
        <begin position="75"/>
        <end position="84"/>
    </location>
</feature>
<dbReference type="PANTHER" id="PTHR12603:SF36">
    <property type="entry name" value="RNA BINDING (RRM_RBD_RNP MOTIFS) FAMILY PROTEIN"/>
    <property type="match status" value="1"/>
</dbReference>
<dbReference type="PROSITE" id="PS50089">
    <property type="entry name" value="ZF_RING_2"/>
    <property type="match status" value="1"/>
</dbReference>
<dbReference type="CDD" id="cd12438">
    <property type="entry name" value="RRM_CNOT4"/>
    <property type="match status" value="1"/>
</dbReference>
<feature type="region of interest" description="Disordered" evidence="3">
    <location>
        <begin position="753"/>
        <end position="773"/>
    </location>
</feature>
<reference evidence="6 7" key="1">
    <citation type="submission" date="2022-03" db="EMBL/GenBank/DDBJ databases">
        <authorList>
            <person name="Macdonald S."/>
            <person name="Ahmed S."/>
            <person name="Newling K."/>
        </authorList>
    </citation>
    <scope>NUCLEOTIDE SEQUENCE [LARGE SCALE GENOMIC DNA]</scope>
</reference>
<feature type="region of interest" description="Disordered" evidence="3">
    <location>
        <begin position="569"/>
        <end position="591"/>
    </location>
</feature>
<keyword evidence="1" id="KW-0862">Zinc</keyword>
<keyword evidence="1" id="KW-0479">Metal-binding</keyword>
<comment type="caution">
    <text evidence="6">The sequence shown here is derived from an EMBL/GenBank/DDBJ whole genome shotgun (WGS) entry which is preliminary data.</text>
</comment>
<dbReference type="Gene3D" id="3.30.70.330">
    <property type="match status" value="1"/>
</dbReference>
<dbReference type="InterPro" id="IPR001841">
    <property type="entry name" value="Znf_RING"/>
</dbReference>
<dbReference type="CDD" id="cd16618">
    <property type="entry name" value="mRING-HC-C4C4_CNOT4"/>
    <property type="match status" value="1"/>
</dbReference>
<dbReference type="EMBL" id="CAKOAT010495154">
    <property type="protein sequence ID" value="CAH8380784.1"/>
    <property type="molecule type" value="Genomic_DNA"/>
</dbReference>
<dbReference type="Proteomes" id="UP001642260">
    <property type="component" value="Unassembled WGS sequence"/>
</dbReference>
<evidence type="ECO:0000256" key="1">
    <source>
        <dbReference type="PROSITE-ProRule" id="PRU00175"/>
    </source>
</evidence>
<feature type="compositionally biased region" description="Polar residues" evidence="3">
    <location>
        <begin position="313"/>
        <end position="322"/>
    </location>
</feature>
<keyword evidence="1" id="KW-0863">Zinc-finger</keyword>
<dbReference type="InterPro" id="IPR012677">
    <property type="entry name" value="Nucleotide-bd_a/b_plait_sf"/>
</dbReference>
<dbReference type="InterPro" id="IPR003954">
    <property type="entry name" value="RRM_euk-type"/>
</dbReference>
<dbReference type="AlphaFoldDB" id="A0ABC8LB28"/>
<evidence type="ECO:0000313" key="7">
    <source>
        <dbReference type="Proteomes" id="UP001642260"/>
    </source>
</evidence>
<dbReference type="GO" id="GO:0003723">
    <property type="term" value="F:RNA binding"/>
    <property type="evidence" value="ECO:0007669"/>
    <property type="project" value="UniProtKB-UniRule"/>
</dbReference>
<feature type="compositionally biased region" description="Low complexity" evidence="3">
    <location>
        <begin position="338"/>
        <end position="349"/>
    </location>
</feature>
<dbReference type="PROSITE" id="PS50102">
    <property type="entry name" value="RRM"/>
    <property type="match status" value="1"/>
</dbReference>
<feature type="region of interest" description="Disordered" evidence="3">
    <location>
        <begin position="313"/>
        <end position="399"/>
    </location>
</feature>
<feature type="compositionally biased region" description="Polar residues" evidence="3">
    <location>
        <begin position="569"/>
        <end position="584"/>
    </location>
</feature>
<evidence type="ECO:0008006" key="8">
    <source>
        <dbReference type="Google" id="ProtNLM"/>
    </source>
</evidence>
<sequence>MSDYGEKTCPLCAEEMDLTDQQLNPCKCGYQICVWCWHHIIDMAEKDQTEGRCPACRTPYDKEKIVGMTVDRERLNSEGNMERKKTQKSKLKPSEGRKQLASVRVVQRNLVYIVGLPLDLADEDILQRKEYFGRYGKVLKVSMSRTATGLIQQFPNNTCSVYITYAKEEEAVRCIQSVHGFILDGKGLKACFGTTKYCHAWLRNVACNNPDCLYLHEVGSQEDSFTKDEIIPAHTRVQQITGATNTLQNRSGSVLPPPLDAYCTESSTAKPVAKVPSTTSAASSPPSGSSVRSTALPAAASWGTRITNHKSLATSTVSNGSLDNHRSTSENGTLAMPTASAAHSHVSTSNTLQKPNHKEESQTIAQKSKPDMLKPSQNNIVVDPGSKRPVSLSRDPSSNQVSCIVESSYDSRLVEEPSAVVNSFDSTNEIAEDVPNVSNLAAEVACMGITTNAKDEDPGVPVAIGAYCDQGSIRQPGNNAPNLEQCGNNPPSNTGAEADVSQNVLPGSTGEWDWRSGLQSQVQVKSALEVDGLSSVNSSTRDAAQAVSHLTHRCSSSSSVLDSVHTVSRPFQTRETSGGQTGSSFGIGDDRVHLPNGFSETSRSGSNMQHSLFANTEGRKNIQSAENDIISNILDFDPWDESLTVPHNFAKLLGQSDHRGSILEQFSLLKQRNDQSRFSFARHEESNNQTYDSNNTYSIHGQLSRGQPIQEFGVNRDIYQDKFGSQNGFAGGYEQFTASSGVSSYTSPVVRSQVSAPPGFSAPSKLPPPGFSSHERPNMSYDFVSGTRVLDSSSVLRNAYHVPPPQSSNLNTAGDIELIDPAILAVGRGRIQNRMESGADFDMRSGFYSQLNSFEKDARLHQLLAQRSQAAQQQQQVNVNNFTPSVSDHYFLLNKQWP</sequence>
<feature type="region of interest" description="Disordered" evidence="3">
    <location>
        <begin position="485"/>
        <end position="505"/>
    </location>
</feature>
<dbReference type="Pfam" id="PF00076">
    <property type="entry name" value="RRM_1"/>
    <property type="match status" value="1"/>
</dbReference>
<dbReference type="SUPFAM" id="SSF57850">
    <property type="entry name" value="RING/U-box"/>
    <property type="match status" value="1"/>
</dbReference>
<dbReference type="SMART" id="SM00361">
    <property type="entry name" value="RRM_1"/>
    <property type="match status" value="1"/>
</dbReference>
<feature type="region of interest" description="Disordered" evidence="3">
    <location>
        <begin position="75"/>
        <end position="96"/>
    </location>
</feature>
<dbReference type="PANTHER" id="PTHR12603">
    <property type="entry name" value="CCR4-NOT TRANSCRIPTION COMPLEX RELATED"/>
    <property type="match status" value="1"/>
</dbReference>
<dbReference type="InterPro" id="IPR039515">
    <property type="entry name" value="NOT4_mRING-HC-C4C4"/>
</dbReference>
<keyword evidence="7" id="KW-1185">Reference proteome</keyword>
<evidence type="ECO:0000313" key="6">
    <source>
        <dbReference type="EMBL" id="CAH8380784.1"/>
    </source>
</evidence>
<accession>A0ABC8LB28</accession>
<dbReference type="InterPro" id="IPR013083">
    <property type="entry name" value="Znf_RING/FYVE/PHD"/>
</dbReference>
<evidence type="ECO:0000256" key="2">
    <source>
        <dbReference type="PROSITE-ProRule" id="PRU00176"/>
    </source>
</evidence>
<dbReference type="InterPro" id="IPR000504">
    <property type="entry name" value="RRM_dom"/>
</dbReference>
<feature type="domain" description="RING-type" evidence="4">
    <location>
        <begin position="9"/>
        <end position="57"/>
    </location>
</feature>
<organism evidence="6 7">
    <name type="scientific">Eruca vesicaria subsp. sativa</name>
    <name type="common">Garden rocket</name>
    <name type="synonym">Eruca sativa</name>
    <dbReference type="NCBI Taxonomy" id="29727"/>
    <lineage>
        <taxon>Eukaryota</taxon>
        <taxon>Viridiplantae</taxon>
        <taxon>Streptophyta</taxon>
        <taxon>Embryophyta</taxon>
        <taxon>Tracheophyta</taxon>
        <taxon>Spermatophyta</taxon>
        <taxon>Magnoliopsida</taxon>
        <taxon>eudicotyledons</taxon>
        <taxon>Gunneridae</taxon>
        <taxon>Pentapetalae</taxon>
        <taxon>rosids</taxon>
        <taxon>malvids</taxon>
        <taxon>Brassicales</taxon>
        <taxon>Brassicaceae</taxon>
        <taxon>Brassiceae</taxon>
        <taxon>Eruca</taxon>
    </lineage>
</organism>
<dbReference type="Pfam" id="PF14570">
    <property type="entry name" value="zf-RING_4"/>
    <property type="match status" value="1"/>
</dbReference>
<feature type="region of interest" description="Disordered" evidence="3">
    <location>
        <begin position="270"/>
        <end position="296"/>
    </location>
</feature>
<name>A0ABC8LB28_ERUVS</name>
<keyword evidence="2" id="KW-0694">RNA-binding</keyword>
<dbReference type="InterPro" id="IPR034261">
    <property type="entry name" value="CNOT4_RRM"/>
</dbReference>
<dbReference type="Gene3D" id="3.30.40.10">
    <property type="entry name" value="Zinc/RING finger domain, C3HC4 (zinc finger)"/>
    <property type="match status" value="1"/>
</dbReference>
<dbReference type="FunFam" id="3.30.70.330:FF:000161">
    <property type="entry name" value="RNA binding (RRM/RBD/RNP motifs) family protein"/>
    <property type="match status" value="1"/>
</dbReference>
<dbReference type="GO" id="GO:0008270">
    <property type="term" value="F:zinc ion binding"/>
    <property type="evidence" value="ECO:0007669"/>
    <property type="project" value="UniProtKB-KW"/>
</dbReference>
<evidence type="ECO:0000256" key="3">
    <source>
        <dbReference type="SAM" id="MobiDB-lite"/>
    </source>
</evidence>
<evidence type="ECO:0000259" key="4">
    <source>
        <dbReference type="PROSITE" id="PS50089"/>
    </source>
</evidence>
<gene>
    <name evidence="6" type="ORF">ERUC_LOCUS33267</name>
</gene>
<proteinExistence type="predicted"/>
<feature type="compositionally biased region" description="Low complexity" evidence="3">
    <location>
        <begin position="272"/>
        <end position="294"/>
    </location>
</feature>
<dbReference type="SUPFAM" id="SSF54928">
    <property type="entry name" value="RNA-binding domain, RBD"/>
    <property type="match status" value="1"/>
</dbReference>
<protein>
    <recommendedName>
        <fullName evidence="8">CCR4-NOT transcription complex subunit 4</fullName>
    </recommendedName>
</protein>
<evidence type="ECO:0000259" key="5">
    <source>
        <dbReference type="PROSITE" id="PS50102"/>
    </source>
</evidence>
<dbReference type="InterPro" id="IPR039780">
    <property type="entry name" value="Mot2"/>
</dbReference>
<dbReference type="InterPro" id="IPR035979">
    <property type="entry name" value="RBD_domain_sf"/>
</dbReference>